<dbReference type="PANTHER" id="PTHR21600:SF44">
    <property type="entry name" value="RIBOSOMAL LARGE SUBUNIT PSEUDOURIDINE SYNTHASE D"/>
    <property type="match status" value="1"/>
</dbReference>
<dbReference type="NCBIfam" id="NF008385">
    <property type="entry name" value="PRK11180.1"/>
    <property type="match status" value="1"/>
</dbReference>
<accession>A0AA38XK28</accession>
<evidence type="ECO:0000259" key="15">
    <source>
        <dbReference type="Pfam" id="PF01479"/>
    </source>
</evidence>
<dbReference type="InterPro" id="IPR036986">
    <property type="entry name" value="S4_RNA-bd_sf"/>
</dbReference>
<dbReference type="InterPro" id="IPR050188">
    <property type="entry name" value="RluA_PseudoU_synthase"/>
</dbReference>
<dbReference type="CDD" id="cd00165">
    <property type="entry name" value="S4"/>
    <property type="match status" value="1"/>
</dbReference>
<dbReference type="Gene3D" id="3.30.2350.10">
    <property type="entry name" value="Pseudouridine synthase"/>
    <property type="match status" value="1"/>
</dbReference>
<evidence type="ECO:0000256" key="10">
    <source>
        <dbReference type="ARBA" id="ARBA00048968"/>
    </source>
</evidence>
<dbReference type="FunFam" id="3.30.2350.10:FF:000006">
    <property type="entry name" value="Pseudouridine synthase"/>
    <property type="match status" value="1"/>
</dbReference>
<feature type="domain" description="Pseudouridine synthase RsuA/RluA-like" evidence="14">
    <location>
        <begin position="98"/>
        <end position="248"/>
    </location>
</feature>
<feature type="domain" description="RNA-binding S4" evidence="15">
    <location>
        <begin position="25"/>
        <end position="71"/>
    </location>
</feature>
<dbReference type="PANTHER" id="PTHR21600">
    <property type="entry name" value="MITOCHONDRIAL RNA PSEUDOURIDINE SYNTHASE"/>
    <property type="match status" value="1"/>
</dbReference>
<dbReference type="PROSITE" id="PS50889">
    <property type="entry name" value="S4"/>
    <property type="match status" value="1"/>
</dbReference>
<dbReference type="SUPFAM" id="SSF64438">
    <property type="entry name" value="CNF1/YfiH-like putative cysteine hydrolases"/>
    <property type="match status" value="1"/>
</dbReference>
<comment type="catalytic activity">
    <reaction evidence="1">
        <text>inosine + phosphate = alpha-D-ribose 1-phosphate + hypoxanthine</text>
        <dbReference type="Rhea" id="RHEA:27646"/>
        <dbReference type="ChEBI" id="CHEBI:17368"/>
        <dbReference type="ChEBI" id="CHEBI:17596"/>
        <dbReference type="ChEBI" id="CHEBI:43474"/>
        <dbReference type="ChEBI" id="CHEBI:57720"/>
        <dbReference type="EC" id="2.4.2.1"/>
    </reaction>
    <physiologicalReaction direction="left-to-right" evidence="1">
        <dbReference type="Rhea" id="RHEA:27647"/>
    </physiologicalReaction>
</comment>
<evidence type="ECO:0000256" key="4">
    <source>
        <dbReference type="ARBA" id="ARBA00022679"/>
    </source>
</evidence>
<dbReference type="InterPro" id="IPR020103">
    <property type="entry name" value="PsdUridine_synth_cat_dom_sf"/>
</dbReference>
<evidence type="ECO:0000313" key="16">
    <source>
        <dbReference type="EMBL" id="KAJ9614804.1"/>
    </source>
</evidence>
<dbReference type="Pfam" id="PF04134">
    <property type="entry name" value="DCC1-like"/>
    <property type="match status" value="1"/>
</dbReference>
<dbReference type="NCBIfam" id="TIGR00005">
    <property type="entry name" value="rluA_subfam"/>
    <property type="match status" value="1"/>
</dbReference>
<evidence type="ECO:0000256" key="1">
    <source>
        <dbReference type="ARBA" id="ARBA00000553"/>
    </source>
</evidence>
<organism evidence="16">
    <name type="scientific">Knufia peltigerae</name>
    <dbReference type="NCBI Taxonomy" id="1002370"/>
    <lineage>
        <taxon>Eukaryota</taxon>
        <taxon>Fungi</taxon>
        <taxon>Dikarya</taxon>
        <taxon>Ascomycota</taxon>
        <taxon>Pezizomycotina</taxon>
        <taxon>Eurotiomycetes</taxon>
        <taxon>Chaetothyriomycetidae</taxon>
        <taxon>Chaetothyriales</taxon>
        <taxon>Trichomeriaceae</taxon>
        <taxon>Knufia</taxon>
    </lineage>
</organism>
<evidence type="ECO:0000256" key="5">
    <source>
        <dbReference type="ARBA" id="ARBA00022723"/>
    </source>
</evidence>
<dbReference type="GO" id="GO:0017061">
    <property type="term" value="F:S-methyl-5-thioadenosine phosphorylase activity"/>
    <property type="evidence" value="ECO:0007669"/>
    <property type="project" value="UniProtKB-EC"/>
</dbReference>
<evidence type="ECO:0000256" key="3">
    <source>
        <dbReference type="ARBA" id="ARBA00010876"/>
    </source>
</evidence>
<name>A0AA38XK28_9EURO</name>
<gene>
    <name evidence="16" type="ORF">H2204_014446</name>
</gene>
<evidence type="ECO:0000259" key="14">
    <source>
        <dbReference type="Pfam" id="PF00849"/>
    </source>
</evidence>
<reference evidence="16" key="1">
    <citation type="submission" date="2022-10" db="EMBL/GenBank/DDBJ databases">
        <title>Culturing micro-colonial fungi from biological soil crusts in the Mojave desert and describing Neophaeococcomyces mojavensis, and introducing the new genera and species Taxawa tesnikishii.</title>
        <authorList>
            <person name="Kurbessoian T."/>
            <person name="Stajich J.E."/>
        </authorList>
    </citation>
    <scope>NUCLEOTIDE SEQUENCE</scope>
    <source>
        <strain evidence="16">TK_35</strain>
    </source>
</reference>
<dbReference type="GO" id="GO:0009982">
    <property type="term" value="F:pseudouridine synthase activity"/>
    <property type="evidence" value="ECO:0007669"/>
    <property type="project" value="InterPro"/>
</dbReference>
<dbReference type="GO" id="GO:0000455">
    <property type="term" value="P:enzyme-directed rRNA pseudouridine synthesis"/>
    <property type="evidence" value="ECO:0007669"/>
    <property type="project" value="TreeGrafter"/>
</dbReference>
<evidence type="ECO:0000256" key="11">
    <source>
        <dbReference type="ARBA" id="ARBA00049893"/>
    </source>
</evidence>
<dbReference type="InterPro" id="IPR003730">
    <property type="entry name" value="Cu_polyphenol_OxRdtase"/>
</dbReference>
<keyword evidence="4" id="KW-0808">Transferase</keyword>
<dbReference type="InterPro" id="IPR007263">
    <property type="entry name" value="DCC1-like"/>
</dbReference>
<dbReference type="Pfam" id="PF02578">
    <property type="entry name" value="Cu-oxidase_4"/>
    <property type="match status" value="1"/>
</dbReference>
<dbReference type="PROSITE" id="PS01129">
    <property type="entry name" value="PSI_RLU"/>
    <property type="match status" value="1"/>
</dbReference>
<proteinExistence type="inferred from homology"/>
<feature type="active site" evidence="12">
    <location>
        <position position="145"/>
    </location>
</feature>
<dbReference type="Gene3D" id="3.10.290.10">
    <property type="entry name" value="RNA-binding S4 domain"/>
    <property type="match status" value="1"/>
</dbReference>
<dbReference type="EMBL" id="JAPDRN010000184">
    <property type="protein sequence ID" value="KAJ9614804.1"/>
    <property type="molecule type" value="Genomic_DNA"/>
</dbReference>
<comment type="similarity">
    <text evidence="2">Belongs to the purine nucleoside phosphorylase YfiH/LACC1 family.</text>
</comment>
<comment type="caution">
    <text evidence="16">The sequence shown here is derived from an EMBL/GenBank/DDBJ whole genome shotgun (WGS) entry which is preliminary data.</text>
</comment>
<dbReference type="Gene3D" id="3.60.140.10">
    <property type="entry name" value="CNF1/YfiH-like putative cysteine hydrolases"/>
    <property type="match status" value="1"/>
</dbReference>
<evidence type="ECO:0000256" key="13">
    <source>
        <dbReference type="PROSITE-ProRule" id="PRU00182"/>
    </source>
</evidence>
<keyword evidence="8" id="KW-0413">Isomerase</keyword>
<dbReference type="InterPro" id="IPR038371">
    <property type="entry name" value="Cu_polyphenol_OxRdtase_sf"/>
</dbReference>
<dbReference type="InterPro" id="IPR006224">
    <property type="entry name" value="PsdUridine_synth_RluA-like_CS"/>
</dbReference>
<dbReference type="SUPFAM" id="SSF55120">
    <property type="entry name" value="Pseudouridine synthase"/>
    <property type="match status" value="1"/>
</dbReference>
<dbReference type="Pfam" id="PF01479">
    <property type="entry name" value="S4"/>
    <property type="match status" value="1"/>
</dbReference>
<dbReference type="CDD" id="cd02869">
    <property type="entry name" value="PseudoU_synth_RluA_like"/>
    <property type="match status" value="1"/>
</dbReference>
<keyword evidence="5" id="KW-0479">Metal-binding</keyword>
<comment type="catalytic activity">
    <reaction evidence="11">
        <text>S-methyl-5'-thioadenosine + phosphate = 5-(methylsulfanyl)-alpha-D-ribose 1-phosphate + adenine</text>
        <dbReference type="Rhea" id="RHEA:11852"/>
        <dbReference type="ChEBI" id="CHEBI:16708"/>
        <dbReference type="ChEBI" id="CHEBI:17509"/>
        <dbReference type="ChEBI" id="CHEBI:43474"/>
        <dbReference type="ChEBI" id="CHEBI:58533"/>
        <dbReference type="EC" id="2.4.2.28"/>
    </reaction>
    <physiologicalReaction direction="left-to-right" evidence="11">
        <dbReference type="Rhea" id="RHEA:11853"/>
    </physiologicalReaction>
</comment>
<comment type="catalytic activity">
    <reaction evidence="10">
        <text>adenosine + phosphate = alpha-D-ribose 1-phosphate + adenine</text>
        <dbReference type="Rhea" id="RHEA:27642"/>
        <dbReference type="ChEBI" id="CHEBI:16335"/>
        <dbReference type="ChEBI" id="CHEBI:16708"/>
        <dbReference type="ChEBI" id="CHEBI:43474"/>
        <dbReference type="ChEBI" id="CHEBI:57720"/>
        <dbReference type="EC" id="2.4.2.1"/>
    </reaction>
    <physiologicalReaction direction="left-to-right" evidence="10">
        <dbReference type="Rhea" id="RHEA:27643"/>
    </physiologicalReaction>
</comment>
<comment type="catalytic activity">
    <reaction evidence="9">
        <text>adenosine + H2O + H(+) = inosine + NH4(+)</text>
        <dbReference type="Rhea" id="RHEA:24408"/>
        <dbReference type="ChEBI" id="CHEBI:15377"/>
        <dbReference type="ChEBI" id="CHEBI:15378"/>
        <dbReference type="ChEBI" id="CHEBI:16335"/>
        <dbReference type="ChEBI" id="CHEBI:17596"/>
        <dbReference type="ChEBI" id="CHEBI:28938"/>
        <dbReference type="EC" id="3.5.4.4"/>
    </reaction>
    <physiologicalReaction direction="left-to-right" evidence="9">
        <dbReference type="Rhea" id="RHEA:24409"/>
    </physiologicalReaction>
</comment>
<sequence length="683" mass="73987">MPPAMSEQPSESARQAIVPDTSAGRRFDAVVAELFPEYSRSRLTEWIKAGDVLLDGAQARPRDALRGGEVVTLQVVLEAQTTAEPEDIPLDVLFEDEHLLVINKPVGLVVHPGAGNHSGTLVNALLYRDPSVAVLPRAGIVHRLDKDTSGVMVVARTLEAQTALVEQLAARDVHRQYLAVVMGALVAGGTADAPIDRHPRDRLKMGVREDGKEAVTHYRLRERFRAHTALECRLETGRTHQIRVHMAHLRHPIVGDQLYGGALKLPKGASDELVAALRGFKRQALHAETLEFVHPISGEPVRNTAPAPADMLHLMKADWPTPPGVHALTTRRHGAGVSPEPFAQFNLGNRHAADGDTPANVEHNRQLLQQGLALPSAPHWLRQVHSSTVLRFAAPPVEGASEPVADAAVTSVSGVVLAILTADCLPVVFAAVDGSEVGAAHAGWRGLADGMLEATVAAMQTPPAQLRAWLGPAAGPADYEIGEEVYHAFVGHAAAAAAAFVATRPGHWKVDLFALARQRLQAAGMDLGNIHGGTVSTMADADLYSHRRDRQPGGVIVFDGVCALCSRWVRFLLWFDRQERFRFAAMQGAQGSALLRAHGLDAHDPTSFLLLDGQGGAWTDTDAILRVLRALGGAWRLAAVLRVLPRRWRDGAYRVLARNRYRWFGRHDACFLPTPSQAARFLD</sequence>
<evidence type="ECO:0000256" key="2">
    <source>
        <dbReference type="ARBA" id="ARBA00007353"/>
    </source>
</evidence>
<dbReference type="AlphaFoldDB" id="A0AA38XK28"/>
<keyword evidence="6" id="KW-0862">Zinc</keyword>
<dbReference type="InterPro" id="IPR002942">
    <property type="entry name" value="S4_RNA-bd"/>
</dbReference>
<evidence type="ECO:0008006" key="17">
    <source>
        <dbReference type="Google" id="ProtNLM"/>
    </source>
</evidence>
<evidence type="ECO:0000256" key="9">
    <source>
        <dbReference type="ARBA" id="ARBA00047989"/>
    </source>
</evidence>
<dbReference type="InterPro" id="IPR011324">
    <property type="entry name" value="Cytotoxic_necrot_fac-like_cat"/>
</dbReference>
<evidence type="ECO:0000256" key="12">
    <source>
        <dbReference type="PIRSR" id="PIRSR606225-1"/>
    </source>
</evidence>
<dbReference type="GO" id="GO:0046872">
    <property type="term" value="F:metal ion binding"/>
    <property type="evidence" value="ECO:0007669"/>
    <property type="project" value="UniProtKB-KW"/>
</dbReference>
<keyword evidence="7 13" id="KW-0694">RNA-binding</keyword>
<dbReference type="InterPro" id="IPR006225">
    <property type="entry name" value="PsdUridine_synth_RluC/D"/>
</dbReference>
<comment type="similarity">
    <text evidence="3">Belongs to the pseudouridine synthase RluA family.</text>
</comment>
<dbReference type="SUPFAM" id="SSF55174">
    <property type="entry name" value="Alpha-L RNA-binding motif"/>
    <property type="match status" value="1"/>
</dbReference>
<dbReference type="GO" id="GO:0015035">
    <property type="term" value="F:protein-disulfide reductase activity"/>
    <property type="evidence" value="ECO:0007669"/>
    <property type="project" value="InterPro"/>
</dbReference>
<dbReference type="GO" id="GO:0003723">
    <property type="term" value="F:RNA binding"/>
    <property type="evidence" value="ECO:0007669"/>
    <property type="project" value="UniProtKB-KW"/>
</dbReference>
<dbReference type="CDD" id="cd16833">
    <property type="entry name" value="YfiH"/>
    <property type="match status" value="1"/>
</dbReference>
<dbReference type="Pfam" id="PF00849">
    <property type="entry name" value="PseudoU_synth_2"/>
    <property type="match status" value="1"/>
</dbReference>
<dbReference type="InterPro" id="IPR006145">
    <property type="entry name" value="PsdUridine_synth_RsuA/RluA"/>
</dbReference>
<protein>
    <recommendedName>
        <fullName evidence="17">Pseudouridine synthase</fullName>
    </recommendedName>
</protein>
<evidence type="ECO:0000256" key="8">
    <source>
        <dbReference type="ARBA" id="ARBA00023235"/>
    </source>
</evidence>
<dbReference type="NCBIfam" id="TIGR00726">
    <property type="entry name" value="peptidoglycan editing factor PgeF"/>
    <property type="match status" value="1"/>
</dbReference>
<evidence type="ECO:0000256" key="7">
    <source>
        <dbReference type="ARBA" id="ARBA00022884"/>
    </source>
</evidence>
<evidence type="ECO:0000256" key="6">
    <source>
        <dbReference type="ARBA" id="ARBA00022833"/>
    </source>
</evidence>